<evidence type="ECO:0000313" key="2">
    <source>
        <dbReference type="Proteomes" id="UP000198409"/>
    </source>
</evidence>
<dbReference type="AlphaFoldDB" id="A0A238XLW9"/>
<sequence>MLHMSMNDLGLRVAVDDFNATVAELGDTVRVSHYSRGGREWEFEGPDVLIAKGQALGVAMQVNPLREVWLDRRTKRLVIR</sequence>
<proteinExistence type="predicted"/>
<protein>
    <submittedName>
        <fullName evidence="1">Uncharacterized protein</fullName>
    </submittedName>
</protein>
<reference evidence="2" key="1">
    <citation type="submission" date="2017-06" db="EMBL/GenBank/DDBJ databases">
        <authorList>
            <person name="Varghese N."/>
            <person name="Submissions S."/>
        </authorList>
    </citation>
    <scope>NUCLEOTIDE SEQUENCE [LARGE SCALE GENOMIC DNA]</scope>
    <source>
        <strain evidence="2">DSM 26170</strain>
    </source>
</reference>
<evidence type="ECO:0000313" key="1">
    <source>
        <dbReference type="EMBL" id="SNR59975.1"/>
    </source>
</evidence>
<gene>
    <name evidence="1" type="ORF">SAMN06265378_11117</name>
</gene>
<name>A0A238XLW9_9RHOB</name>
<organism evidence="1 2">
    <name type="scientific">Paracoccus sediminis</name>
    <dbReference type="NCBI Taxonomy" id="1214787"/>
    <lineage>
        <taxon>Bacteria</taxon>
        <taxon>Pseudomonadati</taxon>
        <taxon>Pseudomonadota</taxon>
        <taxon>Alphaproteobacteria</taxon>
        <taxon>Rhodobacterales</taxon>
        <taxon>Paracoccaceae</taxon>
        <taxon>Paracoccus</taxon>
    </lineage>
</organism>
<dbReference type="Proteomes" id="UP000198409">
    <property type="component" value="Unassembled WGS sequence"/>
</dbReference>
<accession>A0A238XLW9</accession>
<dbReference type="EMBL" id="FZNM01000011">
    <property type="protein sequence ID" value="SNR59975.1"/>
    <property type="molecule type" value="Genomic_DNA"/>
</dbReference>